<evidence type="ECO:0000313" key="1">
    <source>
        <dbReference type="EMBL" id="RDE24227.1"/>
    </source>
</evidence>
<proteinExistence type="predicted"/>
<dbReference type="OrthoDB" id="280692at2"/>
<gene>
    <name evidence="1" type="primary">sixA</name>
    <name evidence="1" type="ORF">DV711_01110</name>
</gene>
<protein>
    <submittedName>
        <fullName evidence="1">Phosphohistidine phosphatase SixA</fullName>
    </submittedName>
</protein>
<dbReference type="Gene3D" id="3.40.50.1240">
    <property type="entry name" value="Phosphoglycerate mutase-like"/>
    <property type="match status" value="1"/>
</dbReference>
<reference evidence="1 2" key="1">
    <citation type="submission" date="2018-07" db="EMBL/GenBank/DDBJ databases">
        <title>Motiliproteus coralliicola sp. nov., a bacterium isolated from Coral.</title>
        <authorList>
            <person name="Wang G."/>
        </authorList>
    </citation>
    <scope>NUCLEOTIDE SEQUENCE [LARGE SCALE GENOMIC DNA]</scope>
    <source>
        <strain evidence="1 2">C34</strain>
    </source>
</reference>
<dbReference type="EMBL" id="QQOH01000001">
    <property type="protein sequence ID" value="RDE24227.1"/>
    <property type="molecule type" value="Genomic_DNA"/>
</dbReference>
<dbReference type="GO" id="GO:0101006">
    <property type="term" value="F:protein histidine phosphatase activity"/>
    <property type="evidence" value="ECO:0007669"/>
    <property type="project" value="InterPro"/>
</dbReference>
<keyword evidence="2" id="KW-1185">Reference proteome</keyword>
<accession>A0A369WRD2</accession>
<comment type="caution">
    <text evidence="1">The sequence shown here is derived from an EMBL/GenBank/DDBJ whole genome shotgun (WGS) entry which is preliminary data.</text>
</comment>
<dbReference type="SMART" id="SM00855">
    <property type="entry name" value="PGAM"/>
    <property type="match status" value="1"/>
</dbReference>
<dbReference type="NCBIfam" id="TIGR00249">
    <property type="entry name" value="sixA"/>
    <property type="match status" value="1"/>
</dbReference>
<dbReference type="SUPFAM" id="SSF53254">
    <property type="entry name" value="Phosphoglycerate mutase-like"/>
    <property type="match status" value="1"/>
</dbReference>
<dbReference type="InterPro" id="IPR004449">
    <property type="entry name" value="SixA"/>
</dbReference>
<dbReference type="InterPro" id="IPR029033">
    <property type="entry name" value="His_PPase_superfam"/>
</dbReference>
<dbReference type="GO" id="GO:0005737">
    <property type="term" value="C:cytoplasm"/>
    <property type="evidence" value="ECO:0007669"/>
    <property type="project" value="InterPro"/>
</dbReference>
<dbReference type="Proteomes" id="UP000253769">
    <property type="component" value="Unassembled WGS sequence"/>
</dbReference>
<dbReference type="InterPro" id="IPR013078">
    <property type="entry name" value="His_Pase_superF_clade-1"/>
</dbReference>
<dbReference type="CDD" id="cd07067">
    <property type="entry name" value="HP_PGM_like"/>
    <property type="match status" value="1"/>
</dbReference>
<organism evidence="1 2">
    <name type="scientific">Motiliproteus coralliicola</name>
    <dbReference type="NCBI Taxonomy" id="2283196"/>
    <lineage>
        <taxon>Bacteria</taxon>
        <taxon>Pseudomonadati</taxon>
        <taxon>Pseudomonadota</taxon>
        <taxon>Gammaproteobacteria</taxon>
        <taxon>Oceanospirillales</taxon>
        <taxon>Oceanospirillaceae</taxon>
        <taxon>Motiliproteus</taxon>
    </lineage>
</organism>
<name>A0A369WRD2_9GAMM</name>
<dbReference type="RefSeq" id="WP_114693811.1">
    <property type="nucleotide sequence ID" value="NZ_QQOH01000001.1"/>
</dbReference>
<sequence length="151" mass="16695">MSLQLLLMRHGEAAFSSPDEMRELTQRGREHTLQVSRECLDSLAGIDRVYVSPYLRAKQTLQLIGSLAELPAAETYAGLTPDSDIDALIEWLQPQQGKVLLVAHNPLLSRLLSQLLGDSGHYGFDTSTMAQLTMPLAASGCAELDWIKYPR</sequence>
<evidence type="ECO:0000313" key="2">
    <source>
        <dbReference type="Proteomes" id="UP000253769"/>
    </source>
</evidence>
<dbReference type="Pfam" id="PF00300">
    <property type="entry name" value="His_Phos_1"/>
    <property type="match status" value="1"/>
</dbReference>
<dbReference type="AlphaFoldDB" id="A0A369WRD2"/>